<keyword evidence="4" id="KW-0863">Zinc-finger</keyword>
<dbReference type="PANTHER" id="PTHR42648">
    <property type="entry name" value="TRANSPOSASE, PUTATIVE-RELATED"/>
    <property type="match status" value="1"/>
</dbReference>
<dbReference type="Pfam" id="PF07727">
    <property type="entry name" value="RVT_2"/>
    <property type="match status" value="1"/>
</dbReference>
<proteinExistence type="predicted"/>
<dbReference type="SMART" id="SM00343">
    <property type="entry name" value="ZnF_C2HC"/>
    <property type="match status" value="2"/>
</dbReference>
<dbReference type="PANTHER" id="PTHR42648:SF32">
    <property type="entry name" value="RIBONUCLEASE H-LIKE DOMAIN, GAG-PRE-INTEGRASE DOMAIN PROTEIN-RELATED"/>
    <property type="match status" value="1"/>
</dbReference>
<dbReference type="Pfam" id="PF00098">
    <property type="entry name" value="zf-CCHC"/>
    <property type="match status" value="1"/>
</dbReference>
<dbReference type="Pfam" id="PF14223">
    <property type="entry name" value="Retrotran_gag_2"/>
    <property type="match status" value="1"/>
</dbReference>
<organism evidence="8">
    <name type="scientific">Tanacetum cinerariifolium</name>
    <name type="common">Dalmatian daisy</name>
    <name type="synonym">Chrysanthemum cinerariifolium</name>
    <dbReference type="NCBI Taxonomy" id="118510"/>
    <lineage>
        <taxon>Eukaryota</taxon>
        <taxon>Viridiplantae</taxon>
        <taxon>Streptophyta</taxon>
        <taxon>Embryophyta</taxon>
        <taxon>Tracheophyta</taxon>
        <taxon>Spermatophyta</taxon>
        <taxon>Magnoliopsida</taxon>
        <taxon>eudicotyledons</taxon>
        <taxon>Gunneridae</taxon>
        <taxon>Pentapetalae</taxon>
        <taxon>asterids</taxon>
        <taxon>campanulids</taxon>
        <taxon>Asterales</taxon>
        <taxon>Asteraceae</taxon>
        <taxon>Asteroideae</taxon>
        <taxon>Anthemideae</taxon>
        <taxon>Anthemidinae</taxon>
        <taxon>Tanacetum</taxon>
    </lineage>
</organism>
<feature type="compositionally biased region" description="Polar residues" evidence="5">
    <location>
        <begin position="734"/>
        <end position="750"/>
    </location>
</feature>
<dbReference type="EMBL" id="BKCJ010168832">
    <property type="protein sequence ID" value="GEY32015.1"/>
    <property type="molecule type" value="Genomic_DNA"/>
</dbReference>
<evidence type="ECO:0000259" key="6">
    <source>
        <dbReference type="PROSITE" id="PS50158"/>
    </source>
</evidence>
<dbReference type="InterPro" id="IPR001584">
    <property type="entry name" value="Integrase_cat-core"/>
</dbReference>
<dbReference type="InterPro" id="IPR012337">
    <property type="entry name" value="RNaseH-like_sf"/>
</dbReference>
<dbReference type="GO" id="GO:0015074">
    <property type="term" value="P:DNA integration"/>
    <property type="evidence" value="ECO:0007669"/>
    <property type="project" value="InterPro"/>
</dbReference>
<dbReference type="SUPFAM" id="SSF57756">
    <property type="entry name" value="Retrovirus zinc finger-like domains"/>
    <property type="match status" value="1"/>
</dbReference>
<dbReference type="InterPro" id="IPR054722">
    <property type="entry name" value="PolX-like_BBD"/>
</dbReference>
<keyword evidence="4" id="KW-0862">Zinc</keyword>
<dbReference type="GO" id="GO:0003676">
    <property type="term" value="F:nucleic acid binding"/>
    <property type="evidence" value="ECO:0007669"/>
    <property type="project" value="InterPro"/>
</dbReference>
<keyword evidence="1" id="KW-0645">Protease</keyword>
<dbReference type="GO" id="GO:0008270">
    <property type="term" value="F:zinc ion binding"/>
    <property type="evidence" value="ECO:0007669"/>
    <property type="project" value="UniProtKB-KW"/>
</dbReference>
<dbReference type="InterPro" id="IPR013103">
    <property type="entry name" value="RVT_2"/>
</dbReference>
<dbReference type="InterPro" id="IPR036397">
    <property type="entry name" value="RNaseH_sf"/>
</dbReference>
<feature type="compositionally biased region" description="Low complexity" evidence="5">
    <location>
        <begin position="1262"/>
        <end position="1279"/>
    </location>
</feature>
<comment type="caution">
    <text evidence="8">The sequence shown here is derived from an EMBL/GenBank/DDBJ whole genome shotgun (WGS) entry which is preliminary data.</text>
</comment>
<keyword evidence="2" id="KW-0479">Metal-binding</keyword>
<keyword evidence="3" id="KW-0378">Hydrolase</keyword>
<dbReference type="SUPFAM" id="SSF53098">
    <property type="entry name" value="Ribonuclease H-like"/>
    <property type="match status" value="1"/>
</dbReference>
<evidence type="ECO:0000256" key="4">
    <source>
        <dbReference type="PROSITE-ProRule" id="PRU00047"/>
    </source>
</evidence>
<gene>
    <name evidence="8" type="ORF">Tci_403989</name>
</gene>
<dbReference type="Gene3D" id="4.10.60.10">
    <property type="entry name" value="Zinc finger, CCHC-type"/>
    <property type="match status" value="1"/>
</dbReference>
<feature type="region of interest" description="Disordered" evidence="5">
    <location>
        <begin position="734"/>
        <end position="758"/>
    </location>
</feature>
<dbReference type="InterPro" id="IPR039537">
    <property type="entry name" value="Retrotran_Ty1/copia-like"/>
</dbReference>
<sequence>NGNGHVSVTTDINGVIKVLPPKTAEEVVAREKDRKARTTLLMALPKDHLEKFHKMADAKKMWEAIKSIFGGNDESKKMQKYLLKQQFEGFFMSASEGLHKRYDRFQTLLSQLEIHGAGVSHEDANQKFLSAPQLDCNDLEQINDDDLEKMDLKWQVAMISIRINKFYMRTGRKLKFDTRDTVGFDKTKVECFNCHKIGHFARDCRAKGNQDSRRRDDGYNGNNAKDNCRRPVYQDDSKALVTIDGEAIDWSGHVEEDTLNFAMMAYSSSNSGFDNVVQSCSKTCAESYARLKKLCDKQRDKLGDASIDIIAYTLALKKNVFMNKEYDLENTPVNDRYAEGMHAVLPPMTGNYIPSGPDTDAPIIEEYDLDSDDDSMSNVQENIEKPSFSFTDSVKHVKSLRENVKETGTPNHYPNIKKQNRHGHSRKGLGYAFTRKSCFVCGSFSHLIRDCDFHEKRMAKQAALTKSMEKDDPYKALKDKGIIYSGCSRHMTGNKAHLANYQEFKGGFVAFGGSNGKITGKGKIKDGRLDFKDVYYVEELKHYNLFSVSQMCDKKKKVLFTDTDCLVLSSDFKLLDENQKGKQHKASCEAKTVSSVHQPLQILHMDLFKPTSNEATPILKDFIRQDKNQFNHKVKTIRSNNGTEFKNHDLIELCGLKGIKREYSNAKTLQQNGVTERKNMTLINPARNMLADSLLPTKFWAEAVNTACYVLNRMFDLDYLTNSMSYEPVSLENQANKSTGPQKANNSAGTQAKDDQGTNSEEINLHDEDFVLPIWSAYSTTVKSLKEKIQKTTDCKTCEKLDVNTNSTNLLNVVSTPVSAVGSSRALNDDEPSYLVDPSMPYLEDIYACQNAEIFTNSSYDNEGVVTDFNNLETTVSVSPTPTTRIYTIHPKSQILGDPLSAVQTRSKVHKNSKAHALALYGLQQAPRAWYATLSTFLEKSRYRRGSINKTLFIKQDKKDIMLVQVYVNDIISSSTKKSWCDGFKELIKNRFQMSSMGELTFFLRLQVKQKEDGIFISPDKYVAEILKKFDFLSVKTVCACSRFQVTLKTSHLQAVKRIFRYLKGQPKLGLWYPKVSLFDMEAYSDSDYAGANLDRKSTTGGYQFLATLLNGRLLKVTTAKHRLLLPSIGENDSCKELASPKQMALGKDESNPLIVDSLLKTIWSSMHHVLAMKHWLFQSKRLLDIYDNPSLTKKVYANMKRVGTSFSRVITPLFENMLVLAAEEVGQAQDDVSIPIEPSTSKPYKKQKSKKHQPKAPMVPSPESSPEHIIPSPSNDPIPDVDKDNLKFQELMDLCTRLSNKVLDLESEVIDITSSFTNKIEKLKVRGRIIADMDEDVEVNLEEARVKAYNLDLQHLEKVLSIQDIDKEEPAEVEEVLKVVTAAKLITKVVTTAEPTTTAAQVPKASAPRRKRGVVIQDYEEITTSVIVHTKLEAELNANINWNDVTEQVKRSERQNNAVMRYQALKRKPLTEAQAKNMMIYLHNMAGSFLERVEEEVTVQEKEIEEEKATPLASKVLVVYYHIHHENNKPYYKIIRVDGTHKLFLSFITLLKNFDKEDLKALWNLVKERFEITEPKNFSDDLLLNILKIMFEKPNIEASV</sequence>
<feature type="region of interest" description="Disordered" evidence="5">
    <location>
        <begin position="1232"/>
        <end position="1283"/>
    </location>
</feature>
<dbReference type="GO" id="GO:0008233">
    <property type="term" value="F:peptidase activity"/>
    <property type="evidence" value="ECO:0007669"/>
    <property type="project" value="UniProtKB-KW"/>
</dbReference>
<dbReference type="Gene3D" id="3.30.420.10">
    <property type="entry name" value="Ribonuclease H-like superfamily/Ribonuclease H"/>
    <property type="match status" value="1"/>
</dbReference>
<evidence type="ECO:0000256" key="2">
    <source>
        <dbReference type="ARBA" id="ARBA00022723"/>
    </source>
</evidence>
<dbReference type="InterPro" id="IPR036875">
    <property type="entry name" value="Znf_CCHC_sf"/>
</dbReference>
<feature type="region of interest" description="Disordered" evidence="5">
    <location>
        <begin position="405"/>
        <end position="424"/>
    </location>
</feature>
<dbReference type="Pfam" id="PF22936">
    <property type="entry name" value="Pol_BBD"/>
    <property type="match status" value="1"/>
</dbReference>
<dbReference type="PROSITE" id="PS50158">
    <property type="entry name" value="ZF_CCHC"/>
    <property type="match status" value="1"/>
</dbReference>
<dbReference type="GO" id="GO:0006508">
    <property type="term" value="P:proteolysis"/>
    <property type="evidence" value="ECO:0007669"/>
    <property type="project" value="UniProtKB-KW"/>
</dbReference>
<dbReference type="InterPro" id="IPR001878">
    <property type="entry name" value="Znf_CCHC"/>
</dbReference>
<feature type="domain" description="Integrase catalytic" evidence="7">
    <location>
        <begin position="635"/>
        <end position="736"/>
    </location>
</feature>
<name>A0A699HRA3_TANCI</name>
<dbReference type="PROSITE" id="PS50994">
    <property type="entry name" value="INTEGRASE"/>
    <property type="match status" value="1"/>
</dbReference>
<accession>A0A699HRA3</accession>
<feature type="domain" description="CCHC-type" evidence="6">
    <location>
        <begin position="191"/>
        <end position="205"/>
    </location>
</feature>
<protein>
    <submittedName>
        <fullName evidence="8">Uncharacterized protein</fullName>
    </submittedName>
</protein>
<feature type="non-terminal residue" evidence="8">
    <location>
        <position position="1"/>
    </location>
</feature>
<evidence type="ECO:0000256" key="3">
    <source>
        <dbReference type="ARBA" id="ARBA00022801"/>
    </source>
</evidence>
<evidence type="ECO:0000313" key="8">
    <source>
        <dbReference type="EMBL" id="GEY32015.1"/>
    </source>
</evidence>
<reference evidence="8" key="1">
    <citation type="journal article" date="2019" name="Sci. Rep.">
        <title>Draft genome of Tanacetum cinerariifolium, the natural source of mosquito coil.</title>
        <authorList>
            <person name="Yamashiro T."/>
            <person name="Shiraishi A."/>
            <person name="Satake H."/>
            <person name="Nakayama K."/>
        </authorList>
    </citation>
    <scope>NUCLEOTIDE SEQUENCE</scope>
</reference>
<evidence type="ECO:0000256" key="1">
    <source>
        <dbReference type="ARBA" id="ARBA00022670"/>
    </source>
</evidence>
<evidence type="ECO:0000259" key="7">
    <source>
        <dbReference type="PROSITE" id="PS50994"/>
    </source>
</evidence>
<evidence type="ECO:0000256" key="5">
    <source>
        <dbReference type="SAM" id="MobiDB-lite"/>
    </source>
</evidence>
<feature type="compositionally biased region" description="Basic residues" evidence="5">
    <location>
        <begin position="1244"/>
        <end position="1255"/>
    </location>
</feature>